<sequence>MTLPETEALLSQQETDYHNVVAACEAVEACIGITLWDFTDEYSWVPSTFSGQGDACPWDSNLQEKPAFTGIATALEG</sequence>
<reference evidence="1" key="1">
    <citation type="submission" date="2022-07" db="EMBL/GenBank/DDBJ databases">
        <title>Genome Sequence of Phlebia brevispora.</title>
        <authorList>
            <person name="Buettner E."/>
        </authorList>
    </citation>
    <scope>NUCLEOTIDE SEQUENCE</scope>
    <source>
        <strain evidence="1">MPL23</strain>
    </source>
</reference>
<accession>A0ACC1T256</accession>
<proteinExistence type="predicted"/>
<protein>
    <submittedName>
        <fullName evidence="1">Uncharacterized protein</fullName>
    </submittedName>
</protein>
<evidence type="ECO:0000313" key="1">
    <source>
        <dbReference type="EMBL" id="KAJ3551606.1"/>
    </source>
</evidence>
<dbReference type="Proteomes" id="UP001148662">
    <property type="component" value="Unassembled WGS sequence"/>
</dbReference>
<name>A0ACC1T256_9APHY</name>
<dbReference type="EMBL" id="JANHOG010000778">
    <property type="protein sequence ID" value="KAJ3551606.1"/>
    <property type="molecule type" value="Genomic_DNA"/>
</dbReference>
<keyword evidence="2" id="KW-1185">Reference proteome</keyword>
<comment type="caution">
    <text evidence="1">The sequence shown here is derived from an EMBL/GenBank/DDBJ whole genome shotgun (WGS) entry which is preliminary data.</text>
</comment>
<evidence type="ECO:0000313" key="2">
    <source>
        <dbReference type="Proteomes" id="UP001148662"/>
    </source>
</evidence>
<organism evidence="1 2">
    <name type="scientific">Phlebia brevispora</name>
    <dbReference type="NCBI Taxonomy" id="194682"/>
    <lineage>
        <taxon>Eukaryota</taxon>
        <taxon>Fungi</taxon>
        <taxon>Dikarya</taxon>
        <taxon>Basidiomycota</taxon>
        <taxon>Agaricomycotina</taxon>
        <taxon>Agaricomycetes</taxon>
        <taxon>Polyporales</taxon>
        <taxon>Meruliaceae</taxon>
        <taxon>Phlebia</taxon>
    </lineage>
</organism>
<gene>
    <name evidence="1" type="ORF">NM688_g4604</name>
</gene>